<dbReference type="PROSITE" id="PS50088">
    <property type="entry name" value="ANK_REPEAT"/>
    <property type="match status" value="1"/>
</dbReference>
<accession>A0AAD9MVR6</accession>
<evidence type="ECO:0000256" key="1">
    <source>
        <dbReference type="ARBA" id="ARBA00022737"/>
    </source>
</evidence>
<dbReference type="SUPFAM" id="SSF48403">
    <property type="entry name" value="Ankyrin repeat"/>
    <property type="match status" value="1"/>
</dbReference>
<dbReference type="PANTHER" id="PTHR24198:SF194">
    <property type="entry name" value="INVERSIN-A"/>
    <property type="match status" value="1"/>
</dbReference>
<name>A0AAD9MVR6_9ANNE</name>
<gene>
    <name evidence="4" type="ORF">LSH36_730g00020</name>
</gene>
<dbReference type="PANTHER" id="PTHR24198">
    <property type="entry name" value="ANKYRIN REPEAT AND PROTEIN KINASE DOMAIN-CONTAINING PROTEIN"/>
    <property type="match status" value="1"/>
</dbReference>
<dbReference type="Gene3D" id="1.25.40.20">
    <property type="entry name" value="Ankyrin repeat-containing domain"/>
    <property type="match status" value="1"/>
</dbReference>
<dbReference type="Pfam" id="PF12796">
    <property type="entry name" value="Ank_2"/>
    <property type="match status" value="1"/>
</dbReference>
<dbReference type="PROSITE" id="PS50297">
    <property type="entry name" value="ANK_REP_REGION"/>
    <property type="match status" value="1"/>
</dbReference>
<evidence type="ECO:0000313" key="4">
    <source>
        <dbReference type="EMBL" id="KAK2144789.1"/>
    </source>
</evidence>
<dbReference type="Proteomes" id="UP001208570">
    <property type="component" value="Unassembled WGS sequence"/>
</dbReference>
<keyword evidence="2 3" id="KW-0040">ANK repeat</keyword>
<evidence type="ECO:0000256" key="3">
    <source>
        <dbReference type="PROSITE-ProRule" id="PRU00023"/>
    </source>
</evidence>
<proteinExistence type="predicted"/>
<reference evidence="4" key="1">
    <citation type="journal article" date="2023" name="Mol. Biol. Evol.">
        <title>Third-Generation Sequencing Reveals the Adaptive Role of the Epigenome in Three Deep-Sea Polychaetes.</title>
        <authorList>
            <person name="Perez M."/>
            <person name="Aroh O."/>
            <person name="Sun Y."/>
            <person name="Lan Y."/>
            <person name="Juniper S.K."/>
            <person name="Young C.R."/>
            <person name="Angers B."/>
            <person name="Qian P.Y."/>
        </authorList>
    </citation>
    <scope>NUCLEOTIDE SEQUENCE</scope>
    <source>
        <strain evidence="4">P08H-3</strain>
    </source>
</reference>
<feature type="repeat" description="ANK" evidence="3">
    <location>
        <begin position="167"/>
        <end position="199"/>
    </location>
</feature>
<protein>
    <submittedName>
        <fullName evidence="4">Uncharacterized protein</fullName>
    </submittedName>
</protein>
<evidence type="ECO:0000256" key="2">
    <source>
        <dbReference type="ARBA" id="ARBA00023043"/>
    </source>
</evidence>
<dbReference type="AlphaFoldDB" id="A0AAD9MVR6"/>
<comment type="caution">
    <text evidence="4">The sequence shown here is derived from an EMBL/GenBank/DDBJ whole genome shotgun (WGS) entry which is preliminary data.</text>
</comment>
<keyword evidence="5" id="KW-1185">Reference proteome</keyword>
<organism evidence="4 5">
    <name type="scientific">Paralvinella palmiformis</name>
    <dbReference type="NCBI Taxonomy" id="53620"/>
    <lineage>
        <taxon>Eukaryota</taxon>
        <taxon>Metazoa</taxon>
        <taxon>Spiralia</taxon>
        <taxon>Lophotrochozoa</taxon>
        <taxon>Annelida</taxon>
        <taxon>Polychaeta</taxon>
        <taxon>Sedentaria</taxon>
        <taxon>Canalipalpata</taxon>
        <taxon>Terebellida</taxon>
        <taxon>Terebelliformia</taxon>
        <taxon>Alvinellidae</taxon>
        <taxon>Paralvinella</taxon>
    </lineage>
</organism>
<evidence type="ECO:0000313" key="5">
    <source>
        <dbReference type="Proteomes" id="UP001208570"/>
    </source>
</evidence>
<dbReference type="InterPro" id="IPR002110">
    <property type="entry name" value="Ankyrin_rpt"/>
</dbReference>
<keyword evidence="1" id="KW-0677">Repeat</keyword>
<sequence length="316" mass="35552">MVELLSCDSGSEQCEPPIEDDYVSNPLLRIPTEQCSDGIYQCAVFDAGSESRVKRVPLPEDKMTIFELTRKIVDVNQVLAKLWIFNFDVNQETDKNGDYLIHIATKNGESQMPLLELLVKCYDADVNLQDKDGYTCLMIAANMGNTLIVEILVRCLKADPDVRHPVTGRTAIHYASQRNYLDVVSVLVKYGANYSIEDNDGILADELALVYHANECHRFINTHRTQRMNHLVSLIAQDCLKKEDVQASDLYLTDADGYTLITAAARMNSCHSLDWLIREPRAPINAQHEKLLNAVIQPFCTNSAGREGYSIQVPEK</sequence>
<dbReference type="InterPro" id="IPR036770">
    <property type="entry name" value="Ankyrin_rpt-contain_sf"/>
</dbReference>
<dbReference type="EMBL" id="JAODUP010000730">
    <property type="protein sequence ID" value="KAK2144789.1"/>
    <property type="molecule type" value="Genomic_DNA"/>
</dbReference>
<dbReference type="SMART" id="SM00248">
    <property type="entry name" value="ANK"/>
    <property type="match status" value="4"/>
</dbReference>